<dbReference type="InterPro" id="IPR008927">
    <property type="entry name" value="6-PGluconate_DH-like_C_sf"/>
</dbReference>
<reference evidence="10 11" key="1">
    <citation type="submission" date="2024-02" db="EMBL/GenBank/DDBJ databases">
        <authorList>
            <person name="Daric V."/>
            <person name="Darras S."/>
        </authorList>
    </citation>
    <scope>NUCLEOTIDE SEQUENCE [LARGE SCALE GENOMIC DNA]</scope>
</reference>
<protein>
    <recommendedName>
        <fullName evidence="3">pyrroline-5-carboxylate reductase</fullName>
        <ecNumber evidence="3">1.5.1.2</ecNumber>
    </recommendedName>
</protein>
<evidence type="ECO:0000259" key="9">
    <source>
        <dbReference type="Pfam" id="PF14748"/>
    </source>
</evidence>
<gene>
    <name evidence="10" type="ORF">CVLEPA_LOCUS15830</name>
</gene>
<dbReference type="Gene3D" id="1.10.3730.10">
    <property type="entry name" value="ProC C-terminal domain-like"/>
    <property type="match status" value="1"/>
</dbReference>
<dbReference type="InterPro" id="IPR029036">
    <property type="entry name" value="P5CR_dimer"/>
</dbReference>
<evidence type="ECO:0000256" key="1">
    <source>
        <dbReference type="ARBA" id="ARBA00005205"/>
    </source>
</evidence>
<proteinExistence type="inferred from homology"/>
<dbReference type="PANTHER" id="PTHR11645:SF62">
    <property type="entry name" value="PYRROLINE-5-CARBOXYLATE REDUCTASE"/>
    <property type="match status" value="1"/>
</dbReference>
<dbReference type="InterPro" id="IPR036291">
    <property type="entry name" value="NAD(P)-bd_dom_sf"/>
</dbReference>
<dbReference type="Pfam" id="PF03807">
    <property type="entry name" value="F420_oxidored"/>
    <property type="match status" value="1"/>
</dbReference>
<name>A0ABP0FYP0_CLALP</name>
<dbReference type="NCBIfam" id="TIGR00112">
    <property type="entry name" value="proC"/>
    <property type="match status" value="1"/>
</dbReference>
<keyword evidence="4" id="KW-0028">Amino-acid biosynthesis</keyword>
<evidence type="ECO:0000256" key="2">
    <source>
        <dbReference type="ARBA" id="ARBA00005525"/>
    </source>
</evidence>
<evidence type="ECO:0000259" key="8">
    <source>
        <dbReference type="Pfam" id="PF03807"/>
    </source>
</evidence>
<dbReference type="PANTHER" id="PTHR11645">
    <property type="entry name" value="PYRROLINE-5-CARBOXYLATE REDUCTASE"/>
    <property type="match status" value="1"/>
</dbReference>
<organism evidence="10 11">
    <name type="scientific">Clavelina lepadiformis</name>
    <name type="common">Light-bulb sea squirt</name>
    <name type="synonym">Ascidia lepadiformis</name>
    <dbReference type="NCBI Taxonomy" id="159417"/>
    <lineage>
        <taxon>Eukaryota</taxon>
        <taxon>Metazoa</taxon>
        <taxon>Chordata</taxon>
        <taxon>Tunicata</taxon>
        <taxon>Ascidiacea</taxon>
        <taxon>Aplousobranchia</taxon>
        <taxon>Clavelinidae</taxon>
        <taxon>Clavelina</taxon>
    </lineage>
</organism>
<comment type="catalytic activity">
    <reaction evidence="7">
        <text>L-proline + NAD(+) = (S)-1-pyrroline-5-carboxylate + NADH + 2 H(+)</text>
        <dbReference type="Rhea" id="RHEA:14105"/>
        <dbReference type="ChEBI" id="CHEBI:15378"/>
        <dbReference type="ChEBI" id="CHEBI:17388"/>
        <dbReference type="ChEBI" id="CHEBI:57540"/>
        <dbReference type="ChEBI" id="CHEBI:57945"/>
        <dbReference type="ChEBI" id="CHEBI:60039"/>
        <dbReference type="EC" id="1.5.1.2"/>
    </reaction>
    <physiologicalReaction direction="right-to-left" evidence="7">
        <dbReference type="Rhea" id="RHEA:14107"/>
    </physiologicalReaction>
</comment>
<evidence type="ECO:0000256" key="5">
    <source>
        <dbReference type="ARBA" id="ARBA00022650"/>
    </source>
</evidence>
<dbReference type="EC" id="1.5.1.2" evidence="3"/>
<comment type="catalytic activity">
    <reaction evidence="6">
        <text>L-proline + NADP(+) = (S)-1-pyrroline-5-carboxylate + NADPH + 2 H(+)</text>
        <dbReference type="Rhea" id="RHEA:14109"/>
        <dbReference type="ChEBI" id="CHEBI:15378"/>
        <dbReference type="ChEBI" id="CHEBI:17388"/>
        <dbReference type="ChEBI" id="CHEBI:57783"/>
        <dbReference type="ChEBI" id="CHEBI:58349"/>
        <dbReference type="ChEBI" id="CHEBI:60039"/>
        <dbReference type="EC" id="1.5.1.2"/>
    </reaction>
    <physiologicalReaction direction="right-to-left" evidence="6">
        <dbReference type="Rhea" id="RHEA:14111"/>
    </physiologicalReaction>
</comment>
<dbReference type="Proteomes" id="UP001642483">
    <property type="component" value="Unassembled WGS sequence"/>
</dbReference>
<evidence type="ECO:0000313" key="10">
    <source>
        <dbReference type="EMBL" id="CAK8684707.1"/>
    </source>
</evidence>
<sequence length="317" mass="33940">MSSVKGLSLLLKAIDMNIGFIGAGNLALYMAQGFVRSGAIRASQIIASSPETKKSTVKELKDLGVRFTPDNKVNVEKSKLLIVAVKPKMVPFVLDELKNYIRDDHMILSFAAGVNLASIEKKLPAKSKVLRGMTNTCCAVKEAATVYAAGQNANEEDCKLMEEIFGRVGTVEEVEEAHIDAVTGLSGSGPAYAFEAIEALSDGAVKMGLPRGLAMRLGAQSLIGAGRMLLDTGKHPGELKDAICSPEGATIYALHHLEKGGFRSLLIDAVEASCIRTRDLQIQGSEEETDAESIKKSIREGLHLKKLLESNGILKSD</sequence>
<evidence type="ECO:0000313" key="11">
    <source>
        <dbReference type="Proteomes" id="UP001642483"/>
    </source>
</evidence>
<evidence type="ECO:0000256" key="7">
    <source>
        <dbReference type="ARBA" id="ARBA00049875"/>
    </source>
</evidence>
<keyword evidence="11" id="KW-1185">Reference proteome</keyword>
<accession>A0ABP0FYP0</accession>
<feature type="domain" description="Pyrroline-5-carboxylate reductase dimerisation" evidence="9">
    <location>
        <begin position="176"/>
        <end position="279"/>
    </location>
</feature>
<keyword evidence="5" id="KW-0641">Proline biosynthesis</keyword>
<dbReference type="Pfam" id="PF14748">
    <property type="entry name" value="P5CR_dimer"/>
    <property type="match status" value="1"/>
</dbReference>
<evidence type="ECO:0000256" key="3">
    <source>
        <dbReference type="ARBA" id="ARBA00012855"/>
    </source>
</evidence>
<feature type="domain" description="Pyrroline-5-carboxylate reductase catalytic N-terminal" evidence="8">
    <location>
        <begin position="18"/>
        <end position="113"/>
    </location>
</feature>
<comment type="pathway">
    <text evidence="1">Amino-acid biosynthesis; L-proline biosynthesis; L-proline from L-glutamate 5-semialdehyde: step 1/1.</text>
</comment>
<dbReference type="InterPro" id="IPR000304">
    <property type="entry name" value="Pyrroline-COOH_reductase"/>
</dbReference>
<comment type="similarity">
    <text evidence="2">Belongs to the pyrroline-5-carboxylate reductase family.</text>
</comment>
<dbReference type="HAMAP" id="MF_01925">
    <property type="entry name" value="P5C_reductase"/>
    <property type="match status" value="1"/>
</dbReference>
<dbReference type="PIRSF" id="PIRSF000193">
    <property type="entry name" value="Pyrrol-5-carb_rd"/>
    <property type="match status" value="1"/>
</dbReference>
<dbReference type="SUPFAM" id="SSF48179">
    <property type="entry name" value="6-phosphogluconate dehydrogenase C-terminal domain-like"/>
    <property type="match status" value="1"/>
</dbReference>
<evidence type="ECO:0000256" key="4">
    <source>
        <dbReference type="ARBA" id="ARBA00022605"/>
    </source>
</evidence>
<dbReference type="SUPFAM" id="SSF51735">
    <property type="entry name" value="NAD(P)-binding Rossmann-fold domains"/>
    <property type="match status" value="1"/>
</dbReference>
<dbReference type="EMBL" id="CAWYQH010000098">
    <property type="protein sequence ID" value="CAK8684707.1"/>
    <property type="molecule type" value="Genomic_DNA"/>
</dbReference>
<dbReference type="Gene3D" id="3.40.50.720">
    <property type="entry name" value="NAD(P)-binding Rossmann-like Domain"/>
    <property type="match status" value="1"/>
</dbReference>
<comment type="caution">
    <text evidence="10">The sequence shown here is derived from an EMBL/GenBank/DDBJ whole genome shotgun (WGS) entry which is preliminary data.</text>
</comment>
<evidence type="ECO:0000256" key="6">
    <source>
        <dbReference type="ARBA" id="ARBA00049867"/>
    </source>
</evidence>
<dbReference type="InterPro" id="IPR028939">
    <property type="entry name" value="P5C_Rdtase_cat_N"/>
</dbReference>